<keyword evidence="3" id="KW-1185">Reference proteome</keyword>
<protein>
    <submittedName>
        <fullName evidence="2">Uncharacterized protein</fullName>
    </submittedName>
</protein>
<accession>A0AAV2GJY3</accession>
<feature type="compositionally biased region" description="Polar residues" evidence="1">
    <location>
        <begin position="1"/>
        <end position="16"/>
    </location>
</feature>
<feature type="compositionally biased region" description="Basic and acidic residues" evidence="1">
    <location>
        <begin position="59"/>
        <end position="70"/>
    </location>
</feature>
<gene>
    <name evidence="2" type="ORF">LTRI10_LOCUS49916</name>
</gene>
<sequence>MPQEEPTSTEEMTTVSGEAWRDVEPREGAAQGCRFALPKMRVSATVLGSPPIRLVARPWPEKGARKESSDKQATTAEEGELSAKEGDGVDLLSKPKSSSRKKLTYIEVREGGGPQSLANPKPSSGRRELAVTASLAVEVGLG</sequence>
<reference evidence="2 3" key="1">
    <citation type="submission" date="2024-04" db="EMBL/GenBank/DDBJ databases">
        <authorList>
            <person name="Fracassetti M."/>
        </authorList>
    </citation>
    <scope>NUCLEOTIDE SEQUENCE [LARGE SCALE GENOMIC DNA]</scope>
</reference>
<dbReference type="AlphaFoldDB" id="A0AAV2GJY3"/>
<feature type="region of interest" description="Disordered" evidence="1">
    <location>
        <begin position="56"/>
        <end position="129"/>
    </location>
</feature>
<evidence type="ECO:0000313" key="3">
    <source>
        <dbReference type="Proteomes" id="UP001497516"/>
    </source>
</evidence>
<organism evidence="2 3">
    <name type="scientific">Linum trigynum</name>
    <dbReference type="NCBI Taxonomy" id="586398"/>
    <lineage>
        <taxon>Eukaryota</taxon>
        <taxon>Viridiplantae</taxon>
        <taxon>Streptophyta</taxon>
        <taxon>Embryophyta</taxon>
        <taxon>Tracheophyta</taxon>
        <taxon>Spermatophyta</taxon>
        <taxon>Magnoliopsida</taxon>
        <taxon>eudicotyledons</taxon>
        <taxon>Gunneridae</taxon>
        <taxon>Pentapetalae</taxon>
        <taxon>rosids</taxon>
        <taxon>fabids</taxon>
        <taxon>Malpighiales</taxon>
        <taxon>Linaceae</taxon>
        <taxon>Linum</taxon>
    </lineage>
</organism>
<evidence type="ECO:0000313" key="2">
    <source>
        <dbReference type="EMBL" id="CAL1410497.1"/>
    </source>
</evidence>
<evidence type="ECO:0000256" key="1">
    <source>
        <dbReference type="SAM" id="MobiDB-lite"/>
    </source>
</evidence>
<name>A0AAV2GJY3_9ROSI</name>
<dbReference type="Proteomes" id="UP001497516">
    <property type="component" value="Chromosome 9"/>
</dbReference>
<feature type="region of interest" description="Disordered" evidence="1">
    <location>
        <begin position="1"/>
        <end position="26"/>
    </location>
</feature>
<dbReference type="EMBL" id="OZ034822">
    <property type="protein sequence ID" value="CAL1410497.1"/>
    <property type="molecule type" value="Genomic_DNA"/>
</dbReference>
<proteinExistence type="predicted"/>